<comment type="caution">
    <text evidence="2">The sequence shown here is derived from an EMBL/GenBank/DDBJ whole genome shotgun (WGS) entry which is preliminary data.</text>
</comment>
<dbReference type="OrthoDB" id="3335096at2"/>
<evidence type="ECO:0000256" key="1">
    <source>
        <dbReference type="SAM" id="MobiDB-lite"/>
    </source>
</evidence>
<dbReference type="EMBL" id="VLLP01000001">
    <property type="protein sequence ID" value="TWJ28721.1"/>
    <property type="molecule type" value="Genomic_DNA"/>
</dbReference>
<feature type="region of interest" description="Disordered" evidence="1">
    <location>
        <begin position="276"/>
        <end position="318"/>
    </location>
</feature>
<protein>
    <submittedName>
        <fullName evidence="2">Uncharacterized protein</fullName>
    </submittedName>
</protein>
<organism evidence="2 3">
    <name type="scientific">Micromonospora sagamiensis</name>
    <dbReference type="NCBI Taxonomy" id="47875"/>
    <lineage>
        <taxon>Bacteria</taxon>
        <taxon>Bacillati</taxon>
        <taxon>Actinomycetota</taxon>
        <taxon>Actinomycetes</taxon>
        <taxon>Micromonosporales</taxon>
        <taxon>Micromonosporaceae</taxon>
        <taxon>Micromonospora</taxon>
    </lineage>
</organism>
<accession>A0A562WF83</accession>
<feature type="compositionally biased region" description="Gly residues" evidence="1">
    <location>
        <begin position="302"/>
        <end position="311"/>
    </location>
</feature>
<evidence type="ECO:0000313" key="3">
    <source>
        <dbReference type="Proteomes" id="UP000319728"/>
    </source>
</evidence>
<evidence type="ECO:0000313" key="2">
    <source>
        <dbReference type="EMBL" id="TWJ28721.1"/>
    </source>
</evidence>
<dbReference type="Proteomes" id="UP000319728">
    <property type="component" value="Unassembled WGS sequence"/>
</dbReference>
<keyword evidence="3" id="KW-1185">Reference proteome</keyword>
<reference evidence="2 3" key="1">
    <citation type="submission" date="2019-07" db="EMBL/GenBank/DDBJ databases">
        <title>R&amp;d 2014.</title>
        <authorList>
            <person name="Klenk H.-P."/>
        </authorList>
    </citation>
    <scope>NUCLEOTIDE SEQUENCE [LARGE SCALE GENOMIC DNA]</scope>
    <source>
        <strain evidence="2 3">DSM 43912</strain>
    </source>
</reference>
<dbReference type="AlphaFoldDB" id="A0A562WF83"/>
<proteinExistence type="predicted"/>
<dbReference type="RefSeq" id="WP_145817205.1">
    <property type="nucleotide sequence ID" value="NZ_AP023438.1"/>
</dbReference>
<gene>
    <name evidence="2" type="ORF">JD81_02226</name>
</gene>
<name>A0A562WF83_9ACTN</name>
<sequence length="476" mass="52139">MAVNFDSLITELGTRSSLTVESSDELVDYVDAAAQKLGEKSEAFAYRKKLLPVRPPLPLTTTPAEVLHELGMATTFLGASPLAQVARHWAQVRYCTTLTTLRHGGLALSHVTEDVVYHHKVTQSEQLGIGLALVVAKAVLRDTHPGWQFRPVDAEVALKTGFIKDVGAVKSRDDTKKRPDYFLVGHRTRGRRSQFKVYVLECKGTHDTIAFTHRQLAKASLQVEALTVGGIVPPSLMVASRLTKQGITSYVLDPPGEDELWSGSNRDMDELLSAIPDEPSWRARRAVPPQSPGTAPPTSASGGSGQGGGNVAPGAPRVFDVPEERRGWFTQVLTRAAAAATLLFAGDSATARHYTTPRQRGDASDALLDADATWTQSTAMSLPLPNGLRLEGTRFRTPLRDGMVLEVYRGVEKRLYGYLAEGQVGKYLRAAPRVHERWHGRQIPGAVLSVGRDGTVLVARITNETRHRWRRVHEPY</sequence>